<dbReference type="Gene3D" id="3.40.50.1000">
    <property type="entry name" value="HAD superfamily/HAD-like"/>
    <property type="match status" value="1"/>
</dbReference>
<protein>
    <submittedName>
        <fullName evidence="1">HAD family hydrolase</fullName>
    </submittedName>
</protein>
<keyword evidence="1" id="KW-0378">Hydrolase</keyword>
<evidence type="ECO:0000313" key="1">
    <source>
        <dbReference type="EMBL" id="HJG86890.1"/>
    </source>
</evidence>
<name>A0A921MMJ1_9FIRM</name>
<dbReference type="SFLD" id="SFLDS00003">
    <property type="entry name" value="Haloacid_Dehalogenase"/>
    <property type="match status" value="1"/>
</dbReference>
<dbReference type="GO" id="GO:0008967">
    <property type="term" value="F:phosphoglycolate phosphatase activity"/>
    <property type="evidence" value="ECO:0007669"/>
    <property type="project" value="TreeGrafter"/>
</dbReference>
<dbReference type="Pfam" id="PF13419">
    <property type="entry name" value="HAD_2"/>
    <property type="match status" value="1"/>
</dbReference>
<organism evidence="1 2">
    <name type="scientific">Pseudoflavonifractor capillosus</name>
    <dbReference type="NCBI Taxonomy" id="106588"/>
    <lineage>
        <taxon>Bacteria</taxon>
        <taxon>Bacillati</taxon>
        <taxon>Bacillota</taxon>
        <taxon>Clostridia</taxon>
        <taxon>Eubacteriales</taxon>
        <taxon>Oscillospiraceae</taxon>
        <taxon>Pseudoflavonifractor</taxon>
    </lineage>
</organism>
<accession>A0A921MMJ1</accession>
<dbReference type="PANTHER" id="PTHR43434:SF1">
    <property type="entry name" value="PHOSPHOGLYCOLATE PHOSPHATASE"/>
    <property type="match status" value="1"/>
</dbReference>
<dbReference type="InterPro" id="IPR050155">
    <property type="entry name" value="HAD-like_hydrolase_sf"/>
</dbReference>
<dbReference type="SFLD" id="SFLDG01129">
    <property type="entry name" value="C1.5:_HAD__Beta-PGM__Phosphata"/>
    <property type="match status" value="1"/>
</dbReference>
<dbReference type="SFLD" id="SFLDG01135">
    <property type="entry name" value="C1.5.6:_HAD__Beta-PGM__Phospha"/>
    <property type="match status" value="1"/>
</dbReference>
<evidence type="ECO:0000313" key="2">
    <source>
        <dbReference type="Proteomes" id="UP000760668"/>
    </source>
</evidence>
<dbReference type="InterPro" id="IPR041492">
    <property type="entry name" value="HAD_2"/>
</dbReference>
<dbReference type="InterPro" id="IPR023198">
    <property type="entry name" value="PGP-like_dom2"/>
</dbReference>
<dbReference type="InterPro" id="IPR006439">
    <property type="entry name" value="HAD-SF_hydro_IA"/>
</dbReference>
<comment type="caution">
    <text evidence="1">The sequence shown here is derived from an EMBL/GenBank/DDBJ whole genome shotgun (WGS) entry which is preliminary data.</text>
</comment>
<dbReference type="PRINTS" id="PR00413">
    <property type="entry name" value="HADHALOGNASE"/>
</dbReference>
<dbReference type="PANTHER" id="PTHR43434">
    <property type="entry name" value="PHOSPHOGLYCOLATE PHOSPHATASE"/>
    <property type="match status" value="1"/>
</dbReference>
<dbReference type="GO" id="GO:0006281">
    <property type="term" value="P:DNA repair"/>
    <property type="evidence" value="ECO:0007669"/>
    <property type="project" value="TreeGrafter"/>
</dbReference>
<dbReference type="InterPro" id="IPR023214">
    <property type="entry name" value="HAD_sf"/>
</dbReference>
<dbReference type="RefSeq" id="WP_295368217.1">
    <property type="nucleotide sequence ID" value="NZ_DYUC01000077.1"/>
</dbReference>
<reference evidence="1" key="1">
    <citation type="journal article" date="2021" name="PeerJ">
        <title>Extensive microbial diversity within the chicken gut microbiome revealed by metagenomics and culture.</title>
        <authorList>
            <person name="Gilroy R."/>
            <person name="Ravi A."/>
            <person name="Getino M."/>
            <person name="Pursley I."/>
            <person name="Horton D.L."/>
            <person name="Alikhan N.F."/>
            <person name="Baker D."/>
            <person name="Gharbi K."/>
            <person name="Hall N."/>
            <person name="Watson M."/>
            <person name="Adriaenssens E.M."/>
            <person name="Foster-Nyarko E."/>
            <person name="Jarju S."/>
            <person name="Secka A."/>
            <person name="Antonio M."/>
            <person name="Oren A."/>
            <person name="Chaudhuri R.R."/>
            <person name="La Ragione R."/>
            <person name="Hildebrand F."/>
            <person name="Pallen M.J."/>
        </authorList>
    </citation>
    <scope>NUCLEOTIDE SEQUENCE</scope>
    <source>
        <strain evidence="1">CHK179-5677</strain>
    </source>
</reference>
<dbReference type="EMBL" id="DYUC01000077">
    <property type="protein sequence ID" value="HJG86890.1"/>
    <property type="molecule type" value="Genomic_DNA"/>
</dbReference>
<dbReference type="NCBIfam" id="TIGR01549">
    <property type="entry name" value="HAD-SF-IA-v1"/>
    <property type="match status" value="1"/>
</dbReference>
<dbReference type="SUPFAM" id="SSF56784">
    <property type="entry name" value="HAD-like"/>
    <property type="match status" value="1"/>
</dbReference>
<dbReference type="Gene3D" id="1.10.150.240">
    <property type="entry name" value="Putative phosphatase, domain 2"/>
    <property type="match status" value="1"/>
</dbReference>
<sequence length="216" mass="23502">MKFKAVLFDFDYTLGDATESIVVGFRHAFEKMGLPEPAEDAVRRTVGYLLKDGYTMLTGDSSPERQEEFVRLFQEKCRPMQPKTTRLLPGVRALLEALKAAGVPMGIITSKRDSALQAVLEALGIRELFALTISGDQVHAPKPDPAGLLRAMETLGVTGDEVLYCGDTVIDAETARRAGTHFAAVTTGVTPAAAFQDYPCGYVARDMVDMKAWLGL</sequence>
<reference evidence="1" key="2">
    <citation type="submission" date="2021-09" db="EMBL/GenBank/DDBJ databases">
        <authorList>
            <person name="Gilroy R."/>
        </authorList>
    </citation>
    <scope>NUCLEOTIDE SEQUENCE</scope>
    <source>
        <strain evidence="1">CHK179-5677</strain>
    </source>
</reference>
<gene>
    <name evidence="1" type="ORF">K8V01_07715</name>
</gene>
<proteinExistence type="predicted"/>
<dbReference type="Proteomes" id="UP000760668">
    <property type="component" value="Unassembled WGS sequence"/>
</dbReference>
<dbReference type="AlphaFoldDB" id="A0A921MMJ1"/>
<dbReference type="NCBIfam" id="TIGR01509">
    <property type="entry name" value="HAD-SF-IA-v3"/>
    <property type="match status" value="1"/>
</dbReference>
<dbReference type="InterPro" id="IPR036412">
    <property type="entry name" value="HAD-like_sf"/>
</dbReference>